<keyword evidence="2" id="KW-0813">Transport</keyword>
<proteinExistence type="inferred from homology"/>
<dbReference type="OrthoDB" id="203678at2759"/>
<accession>A0A397GFB1</accession>
<evidence type="ECO:0000256" key="3">
    <source>
        <dbReference type="SAM" id="MobiDB-lite"/>
    </source>
</evidence>
<evidence type="ECO:0000313" key="4">
    <source>
        <dbReference type="EMBL" id="RHZ48819.1"/>
    </source>
</evidence>
<dbReference type="AlphaFoldDB" id="A0A397GFB1"/>
<dbReference type="GO" id="GO:0005829">
    <property type="term" value="C:cytosol"/>
    <property type="evidence" value="ECO:0007669"/>
    <property type="project" value="GOC"/>
</dbReference>
<dbReference type="PANTHER" id="PTHR15954:SF4">
    <property type="entry name" value="VACUOLAR PROTEIN SORTING-ASSOCIATED PROTEIN 51 HOMOLOG"/>
    <property type="match status" value="1"/>
</dbReference>
<protein>
    <recommendedName>
        <fullName evidence="2">Vacuolar protein sorting-associated protein 51 homolog</fullName>
    </recommendedName>
</protein>
<dbReference type="GO" id="GO:0006869">
    <property type="term" value="P:lipid transport"/>
    <property type="evidence" value="ECO:0007669"/>
    <property type="project" value="UniProtKB-UniRule"/>
</dbReference>
<dbReference type="EMBL" id="PQFF01000460">
    <property type="protein sequence ID" value="RHZ48819.1"/>
    <property type="molecule type" value="Genomic_DNA"/>
</dbReference>
<keyword evidence="5" id="KW-1185">Reference proteome</keyword>
<dbReference type="GO" id="GO:0032456">
    <property type="term" value="P:endocytic recycling"/>
    <property type="evidence" value="ECO:0007669"/>
    <property type="project" value="TreeGrafter"/>
</dbReference>
<feature type="region of interest" description="Disordered" evidence="3">
    <location>
        <begin position="250"/>
        <end position="270"/>
    </location>
</feature>
<reference evidence="4 5" key="1">
    <citation type="submission" date="2018-08" db="EMBL/GenBank/DDBJ databases">
        <title>Genome and evolution of the arbuscular mycorrhizal fungus Diversispora epigaea (formerly Glomus versiforme) and its bacterial endosymbionts.</title>
        <authorList>
            <person name="Sun X."/>
            <person name="Fei Z."/>
            <person name="Harrison M."/>
        </authorList>
    </citation>
    <scope>NUCLEOTIDE SEQUENCE [LARGE SCALE GENOMIC DNA]</scope>
    <source>
        <strain evidence="4 5">IT104</strain>
    </source>
</reference>
<dbReference type="GO" id="GO:0015031">
    <property type="term" value="P:protein transport"/>
    <property type="evidence" value="ECO:0007669"/>
    <property type="project" value="UniProtKB-UniRule"/>
</dbReference>
<dbReference type="InterPro" id="IPR014812">
    <property type="entry name" value="Vps51"/>
</dbReference>
<dbReference type="STRING" id="1348612.A0A397GFB1"/>
<evidence type="ECO:0000256" key="2">
    <source>
        <dbReference type="RuleBase" id="RU368010"/>
    </source>
</evidence>
<evidence type="ECO:0000256" key="1">
    <source>
        <dbReference type="ARBA" id="ARBA00006080"/>
    </source>
</evidence>
<comment type="function">
    <text evidence="2">Acts as component of the GARP complex that is involved in retrograde transport from early and late endosomes to the trans-Golgi network (TGN).</text>
</comment>
<sequence length="419" mass="48332">MLERYGLKKPKNNLWMKLLNSLNNKILRNYYLKVNSKICTHLRIRNLLKRFQIQFRLFWYSFITSMIKFVTPKIPLPLNQQQIIQPPSIIILIISRILLDFGEFVVTQVYTTYSERLYSHLENKTNNNNINNGRIIIEPINIYGEKFFISKELAQDVRGIVGFCKDVSQRVLERYLEITGNKLSKNIRDFYGCHSKNMKSGSSPSDVNDDDNNSKVSEIWIKAINELTFIEKMVMTLYGPHEEIIENSDIKEKKQNNPQLSSSSLNLLQPGRDDPPPISSSYSHSNSSFSSISSNLAKASPNLFASSANLMSNIDKLFSDRIEIFGIADFSKFGIMLGIIKIMLKTWIEMIRIQTLSRKTFQQIQIDSEYMRIKLWKFIEDERVLNTMLQELASSAFKRCAEDPAPLDNAVIEKIVGGL</sequence>
<dbReference type="GO" id="GO:0007030">
    <property type="term" value="P:Golgi organization"/>
    <property type="evidence" value="ECO:0007669"/>
    <property type="project" value="UniProtKB-UniRule"/>
</dbReference>
<keyword evidence="2" id="KW-0333">Golgi apparatus</keyword>
<dbReference type="GO" id="GO:0000938">
    <property type="term" value="C:GARP complex"/>
    <property type="evidence" value="ECO:0007669"/>
    <property type="project" value="UniProtKB-UniRule"/>
</dbReference>
<comment type="similarity">
    <text evidence="1 2">Belongs to the VPS51 family.</text>
</comment>
<dbReference type="GO" id="GO:0048193">
    <property type="term" value="P:Golgi vesicle transport"/>
    <property type="evidence" value="ECO:0007669"/>
    <property type="project" value="TreeGrafter"/>
</dbReference>
<organism evidence="4 5">
    <name type="scientific">Diversispora epigaea</name>
    <dbReference type="NCBI Taxonomy" id="1348612"/>
    <lineage>
        <taxon>Eukaryota</taxon>
        <taxon>Fungi</taxon>
        <taxon>Fungi incertae sedis</taxon>
        <taxon>Mucoromycota</taxon>
        <taxon>Glomeromycotina</taxon>
        <taxon>Glomeromycetes</taxon>
        <taxon>Diversisporales</taxon>
        <taxon>Diversisporaceae</taxon>
        <taxon>Diversispora</taxon>
    </lineage>
</organism>
<dbReference type="PANTHER" id="PTHR15954">
    <property type="entry name" value="VACUOLAR PROTEIN SORTING-ASSOCIATED PROTEIN 51 HOMOLOG"/>
    <property type="match status" value="1"/>
</dbReference>
<comment type="caution">
    <text evidence="4">The sequence shown here is derived from an EMBL/GenBank/DDBJ whole genome shotgun (WGS) entry which is preliminary data.</text>
</comment>
<evidence type="ECO:0000313" key="5">
    <source>
        <dbReference type="Proteomes" id="UP000266861"/>
    </source>
</evidence>
<feature type="compositionally biased region" description="Low complexity" evidence="3">
    <location>
        <begin position="256"/>
        <end position="270"/>
    </location>
</feature>
<gene>
    <name evidence="4" type="ORF">Glove_541g45</name>
</gene>
<dbReference type="GO" id="GO:1990745">
    <property type="term" value="C:EARP complex"/>
    <property type="evidence" value="ECO:0007669"/>
    <property type="project" value="TreeGrafter"/>
</dbReference>
<comment type="subunit">
    <text evidence="2">Component of the Golgi-associated retrograde protein (GARP) complex.</text>
</comment>
<dbReference type="Proteomes" id="UP000266861">
    <property type="component" value="Unassembled WGS sequence"/>
</dbReference>
<dbReference type="GO" id="GO:0042147">
    <property type="term" value="P:retrograde transport, endosome to Golgi"/>
    <property type="evidence" value="ECO:0007669"/>
    <property type="project" value="UniProtKB-UniRule"/>
</dbReference>
<dbReference type="GO" id="GO:0016020">
    <property type="term" value="C:membrane"/>
    <property type="evidence" value="ECO:0007669"/>
    <property type="project" value="TreeGrafter"/>
</dbReference>
<comment type="subcellular location">
    <subcellularLocation>
        <location evidence="2">Golgi apparatus</location>
        <location evidence="2">trans-Golgi network</location>
    </subcellularLocation>
</comment>
<name>A0A397GFB1_9GLOM</name>
<keyword evidence="2" id="KW-0653">Protein transport</keyword>
<keyword evidence="2" id="KW-0445">Lipid transport</keyword>